<dbReference type="InterPro" id="IPR015035">
    <property type="entry name" value="DUF1918"/>
</dbReference>
<dbReference type="Proteomes" id="UP000198983">
    <property type="component" value="Chromosome I"/>
</dbReference>
<dbReference type="PROSITE" id="PS51371">
    <property type="entry name" value="CBS"/>
    <property type="match status" value="2"/>
</dbReference>
<dbReference type="PANTHER" id="PTHR43080">
    <property type="entry name" value="CBS DOMAIN-CONTAINING PROTEIN CBSX3, MITOCHONDRIAL"/>
    <property type="match status" value="1"/>
</dbReference>
<organism evidence="5 6">
    <name type="scientific">Actinopolymorpha singaporensis</name>
    <dbReference type="NCBI Taxonomy" id="117157"/>
    <lineage>
        <taxon>Bacteria</taxon>
        <taxon>Bacillati</taxon>
        <taxon>Actinomycetota</taxon>
        <taxon>Actinomycetes</taxon>
        <taxon>Propionibacteriales</taxon>
        <taxon>Actinopolymorphaceae</taxon>
        <taxon>Actinopolymorpha</taxon>
    </lineage>
</organism>
<dbReference type="STRING" id="117157.SAMN04489717_1652"/>
<gene>
    <name evidence="5" type="ORF">SAMN04489717_1652</name>
</gene>
<dbReference type="AlphaFoldDB" id="A0A1H1PJT5"/>
<sequence length="213" mass="22971">MHAIVGDRIIVQAEVTDRPNRLGTVREVLGTKGAEHYRVDWDDGHESLLYPGPDTRVLPRQRAGEEPTARPAEAPARPVRPDDPVERIMGAPVANVDAHDSLRVTAVSLADAAVGALVVMDQGSPLGMISERDVVHALAADADPEEVQAHNLVGATTVWASPADSISRVAALMRDSEVRHIPLRQEETVVGVASIRDVLRVLLDYAGETHRFG</sequence>
<evidence type="ECO:0000259" key="4">
    <source>
        <dbReference type="PROSITE" id="PS51371"/>
    </source>
</evidence>
<dbReference type="InterPro" id="IPR000644">
    <property type="entry name" value="CBS_dom"/>
</dbReference>
<dbReference type="SUPFAM" id="SSF54631">
    <property type="entry name" value="CBS-domain pair"/>
    <property type="match status" value="1"/>
</dbReference>
<keyword evidence="6" id="KW-1185">Reference proteome</keyword>
<evidence type="ECO:0000313" key="5">
    <source>
        <dbReference type="EMBL" id="SDS10969.1"/>
    </source>
</evidence>
<evidence type="ECO:0000256" key="2">
    <source>
        <dbReference type="PROSITE-ProRule" id="PRU00703"/>
    </source>
</evidence>
<reference evidence="5 6" key="1">
    <citation type="submission" date="2016-10" db="EMBL/GenBank/DDBJ databases">
        <authorList>
            <person name="de Groot N.N."/>
        </authorList>
    </citation>
    <scope>NUCLEOTIDE SEQUENCE [LARGE SCALE GENOMIC DNA]</scope>
    <source>
        <strain evidence="5 6">DSM 22024</strain>
    </source>
</reference>
<dbReference type="SMART" id="SM00116">
    <property type="entry name" value="CBS"/>
    <property type="match status" value="2"/>
</dbReference>
<feature type="domain" description="CBS" evidence="4">
    <location>
        <begin position="89"/>
        <end position="145"/>
    </location>
</feature>
<evidence type="ECO:0000256" key="1">
    <source>
        <dbReference type="ARBA" id="ARBA00023122"/>
    </source>
</evidence>
<feature type="region of interest" description="Disordered" evidence="3">
    <location>
        <begin position="51"/>
        <end position="85"/>
    </location>
</feature>
<dbReference type="InterPro" id="IPR051257">
    <property type="entry name" value="Diverse_CBS-Domain"/>
</dbReference>
<dbReference type="Pfam" id="PF00571">
    <property type="entry name" value="CBS"/>
    <property type="match status" value="2"/>
</dbReference>
<evidence type="ECO:0000313" key="6">
    <source>
        <dbReference type="Proteomes" id="UP000198983"/>
    </source>
</evidence>
<dbReference type="SUPFAM" id="SSF50118">
    <property type="entry name" value="Cell growth inhibitor/plasmid maintenance toxic component"/>
    <property type="match status" value="1"/>
</dbReference>
<name>A0A1H1PJT5_9ACTN</name>
<dbReference type="PANTHER" id="PTHR43080:SF2">
    <property type="entry name" value="CBS DOMAIN-CONTAINING PROTEIN"/>
    <property type="match status" value="1"/>
</dbReference>
<feature type="domain" description="CBS" evidence="4">
    <location>
        <begin position="153"/>
        <end position="209"/>
    </location>
</feature>
<dbReference type="InterPro" id="IPR046342">
    <property type="entry name" value="CBS_dom_sf"/>
</dbReference>
<dbReference type="OrthoDB" id="3783815at2"/>
<evidence type="ECO:0000256" key="3">
    <source>
        <dbReference type="SAM" id="MobiDB-lite"/>
    </source>
</evidence>
<accession>A0A1H1PJT5</accession>
<protein>
    <submittedName>
        <fullName evidence="5">CBS domain-containing protein</fullName>
    </submittedName>
</protein>
<dbReference type="Gene3D" id="3.10.580.10">
    <property type="entry name" value="CBS-domain"/>
    <property type="match status" value="1"/>
</dbReference>
<proteinExistence type="predicted"/>
<dbReference type="EMBL" id="LT629732">
    <property type="protein sequence ID" value="SDS10969.1"/>
    <property type="molecule type" value="Genomic_DNA"/>
</dbReference>
<dbReference type="Gene3D" id="2.30.30.440">
    <property type="entry name" value="Domain of unknown function DUF1918"/>
    <property type="match status" value="1"/>
</dbReference>
<keyword evidence="1 2" id="KW-0129">CBS domain</keyword>
<dbReference type="Pfam" id="PF08940">
    <property type="entry name" value="DUF1918"/>
    <property type="match status" value="1"/>
</dbReference>